<dbReference type="RefSeq" id="WP_021219123.1">
    <property type="nucleotide sequence ID" value="NZ_LT629797.1"/>
</dbReference>
<proteinExistence type="predicted"/>
<dbReference type="AlphaFoldDB" id="A0A1H2LJR2"/>
<dbReference type="EMBL" id="LT629797">
    <property type="protein sequence ID" value="SDU81159.1"/>
    <property type="molecule type" value="Genomic_DNA"/>
</dbReference>
<evidence type="ECO:0000313" key="1">
    <source>
        <dbReference type="EMBL" id="SDU81159.1"/>
    </source>
</evidence>
<organism evidence="1 2">
    <name type="scientific">Pseudomonas sihuiensis</name>
    <dbReference type="NCBI Taxonomy" id="1274359"/>
    <lineage>
        <taxon>Bacteria</taxon>
        <taxon>Pseudomonadati</taxon>
        <taxon>Pseudomonadota</taxon>
        <taxon>Gammaproteobacteria</taxon>
        <taxon>Pseudomonadales</taxon>
        <taxon>Pseudomonadaceae</taxon>
        <taxon>Pseudomonas</taxon>
    </lineage>
</organism>
<reference evidence="2" key="1">
    <citation type="submission" date="2016-10" db="EMBL/GenBank/DDBJ databases">
        <authorList>
            <person name="Varghese N."/>
            <person name="Submissions S."/>
        </authorList>
    </citation>
    <scope>NUCLEOTIDE SEQUENCE [LARGE SCALE GENOMIC DNA]</scope>
    <source>
        <strain evidence="2">KCTC 32246</strain>
    </source>
</reference>
<dbReference type="Proteomes" id="UP000198675">
    <property type="component" value="Chromosome I"/>
</dbReference>
<sequence>MFNSTNNSIFNTARKTLGEDILNALIIKTSEALADVKIEGRGNAREQLGLSSKNVGRVMKLARFKKVSTGVGCNNYKIMFPIGFVEMLKQEILSTAMESYTKNPNREVAELFLDKSFLA</sequence>
<evidence type="ECO:0000313" key="2">
    <source>
        <dbReference type="Proteomes" id="UP000198675"/>
    </source>
</evidence>
<gene>
    <name evidence="1" type="ORF">SAMN05216363_1714</name>
</gene>
<protein>
    <submittedName>
        <fullName evidence="1">Uncharacterized protein</fullName>
    </submittedName>
</protein>
<accession>A0A1H2LJR2</accession>
<name>A0A1H2LJR2_9PSED</name>
<dbReference type="GeneID" id="83642257"/>
<keyword evidence="2" id="KW-1185">Reference proteome</keyword>